<dbReference type="AlphaFoldDB" id="A0A381TLF7"/>
<proteinExistence type="predicted"/>
<reference evidence="1" key="1">
    <citation type="submission" date="2018-05" db="EMBL/GenBank/DDBJ databases">
        <authorList>
            <person name="Lanie J.A."/>
            <person name="Ng W.-L."/>
            <person name="Kazmierczak K.M."/>
            <person name="Andrzejewski T.M."/>
            <person name="Davidsen T.M."/>
            <person name="Wayne K.J."/>
            <person name="Tettelin H."/>
            <person name="Glass J.I."/>
            <person name="Rusch D."/>
            <person name="Podicherti R."/>
            <person name="Tsui H.-C.T."/>
            <person name="Winkler M.E."/>
        </authorList>
    </citation>
    <scope>NUCLEOTIDE SEQUENCE</scope>
</reference>
<evidence type="ECO:0000313" key="1">
    <source>
        <dbReference type="EMBL" id="SVA16634.1"/>
    </source>
</evidence>
<protein>
    <submittedName>
        <fullName evidence="1">Uncharacterized protein</fullName>
    </submittedName>
</protein>
<sequence>MKRISLAILVTALAFSTPARAQRDPWAGSWRGTLSTPQGGDTGLTLTLVADEGGYGGVVTGFAPGTEVRLSSVETDDVQVTITGTAQTAFGPLALIYSLTREDRNLAGGGRITLGEHGFDVEVELSRRRRAEVPQPQVDQQISFFSGTWAFEYIGGEFPPLSIGTRSGTVTFSDIPQGPFVRGQVTGEVFGDSYEDTWTIGFDEDTQALYWQEQLSTGQYLLGLGDWTSPIGITFLTAPVESEGKVYVLKRLVRVTSNTAFSVSDEFSVDGGPFRRLGDGAYLRAE</sequence>
<organism evidence="1">
    <name type="scientific">marine metagenome</name>
    <dbReference type="NCBI Taxonomy" id="408172"/>
    <lineage>
        <taxon>unclassified sequences</taxon>
        <taxon>metagenomes</taxon>
        <taxon>ecological metagenomes</taxon>
    </lineage>
</organism>
<name>A0A381TLF7_9ZZZZ</name>
<dbReference type="EMBL" id="UINC01004755">
    <property type="protein sequence ID" value="SVA16634.1"/>
    <property type="molecule type" value="Genomic_DNA"/>
</dbReference>
<gene>
    <name evidence="1" type="ORF">METZ01_LOCUS69488</name>
</gene>
<accession>A0A381TLF7</accession>